<evidence type="ECO:0000256" key="4">
    <source>
        <dbReference type="ARBA" id="ARBA00022679"/>
    </source>
</evidence>
<keyword evidence="3" id="KW-0597">Phosphoprotein</keyword>
<name>A0A645IHU8_9ZZZZ</name>
<dbReference type="InterPro" id="IPR050351">
    <property type="entry name" value="BphY/WalK/GraS-like"/>
</dbReference>
<dbReference type="PANTHER" id="PTHR45453:SF1">
    <property type="entry name" value="PHOSPHATE REGULON SENSOR PROTEIN PHOR"/>
    <property type="match status" value="1"/>
</dbReference>
<evidence type="ECO:0000256" key="1">
    <source>
        <dbReference type="ARBA" id="ARBA00000085"/>
    </source>
</evidence>
<dbReference type="InterPro" id="IPR005467">
    <property type="entry name" value="His_kinase_dom"/>
</dbReference>
<comment type="caution">
    <text evidence="8">The sequence shown here is derived from an EMBL/GenBank/DDBJ whole genome shotgun (WGS) entry which is preliminary data.</text>
</comment>
<keyword evidence="6" id="KW-0902">Two-component regulatory system</keyword>
<dbReference type="GO" id="GO:0004721">
    <property type="term" value="F:phosphoprotein phosphatase activity"/>
    <property type="evidence" value="ECO:0007669"/>
    <property type="project" value="TreeGrafter"/>
</dbReference>
<protein>
    <recommendedName>
        <fullName evidence="2">histidine kinase</fullName>
        <ecNumber evidence="2">2.7.13.3</ecNumber>
    </recommendedName>
</protein>
<dbReference type="InterPro" id="IPR003594">
    <property type="entry name" value="HATPase_dom"/>
</dbReference>
<dbReference type="EC" id="2.7.13.3" evidence="2"/>
<reference evidence="8" key="1">
    <citation type="submission" date="2019-08" db="EMBL/GenBank/DDBJ databases">
        <authorList>
            <person name="Kucharzyk K."/>
            <person name="Murdoch R.W."/>
            <person name="Higgins S."/>
            <person name="Loffler F."/>
        </authorList>
    </citation>
    <scope>NUCLEOTIDE SEQUENCE</scope>
</reference>
<evidence type="ECO:0000256" key="5">
    <source>
        <dbReference type="ARBA" id="ARBA00022777"/>
    </source>
</evidence>
<dbReference type="GO" id="GO:0000155">
    <property type="term" value="F:phosphorelay sensor kinase activity"/>
    <property type="evidence" value="ECO:0007669"/>
    <property type="project" value="TreeGrafter"/>
</dbReference>
<evidence type="ECO:0000313" key="8">
    <source>
        <dbReference type="EMBL" id="MPN50855.1"/>
    </source>
</evidence>
<comment type="catalytic activity">
    <reaction evidence="1">
        <text>ATP + protein L-histidine = ADP + protein N-phospho-L-histidine.</text>
        <dbReference type="EC" id="2.7.13.3"/>
    </reaction>
</comment>
<dbReference type="SUPFAM" id="SSF55874">
    <property type="entry name" value="ATPase domain of HSP90 chaperone/DNA topoisomerase II/histidine kinase"/>
    <property type="match status" value="1"/>
</dbReference>
<accession>A0A645IHU8</accession>
<dbReference type="PRINTS" id="PR00344">
    <property type="entry name" value="BCTRLSENSOR"/>
</dbReference>
<keyword evidence="5" id="KW-0418">Kinase</keyword>
<dbReference type="InterPro" id="IPR036890">
    <property type="entry name" value="HATPase_C_sf"/>
</dbReference>
<dbReference type="Gene3D" id="3.30.565.10">
    <property type="entry name" value="Histidine kinase-like ATPase, C-terminal domain"/>
    <property type="match status" value="1"/>
</dbReference>
<dbReference type="FunFam" id="3.30.565.10:FF:000006">
    <property type="entry name" value="Sensor histidine kinase WalK"/>
    <property type="match status" value="1"/>
</dbReference>
<organism evidence="8">
    <name type="scientific">bioreactor metagenome</name>
    <dbReference type="NCBI Taxonomy" id="1076179"/>
    <lineage>
        <taxon>unclassified sequences</taxon>
        <taxon>metagenomes</taxon>
        <taxon>ecological metagenomes</taxon>
    </lineage>
</organism>
<evidence type="ECO:0000256" key="2">
    <source>
        <dbReference type="ARBA" id="ARBA00012438"/>
    </source>
</evidence>
<dbReference type="SMART" id="SM00387">
    <property type="entry name" value="HATPase_c"/>
    <property type="match status" value="1"/>
</dbReference>
<dbReference type="PANTHER" id="PTHR45453">
    <property type="entry name" value="PHOSPHATE REGULON SENSOR PROTEIN PHOR"/>
    <property type="match status" value="1"/>
</dbReference>
<dbReference type="EMBL" id="VSSQ01115402">
    <property type="protein sequence ID" value="MPN50855.1"/>
    <property type="molecule type" value="Genomic_DNA"/>
</dbReference>
<gene>
    <name evidence="8" type="primary">phoR_63</name>
    <name evidence="8" type="ORF">SDC9_198495</name>
</gene>
<dbReference type="PROSITE" id="PS50109">
    <property type="entry name" value="HIS_KIN"/>
    <property type="match status" value="1"/>
</dbReference>
<keyword evidence="4 8" id="KW-0808">Transferase</keyword>
<evidence type="ECO:0000256" key="6">
    <source>
        <dbReference type="ARBA" id="ARBA00023012"/>
    </source>
</evidence>
<dbReference type="Pfam" id="PF02518">
    <property type="entry name" value="HATPase_c"/>
    <property type="match status" value="1"/>
</dbReference>
<sequence>MELEIKCSADKCKIDKELFKIVITNLVTNSVKASKKGRKIIINMYNEENNFILSVKDFGIGIDNEHIERVLEPFYMVDKSRSRSNNGTGLGLAICKKIIEAHNGKIIINSKLNEGTEIRIII</sequence>
<evidence type="ECO:0000259" key="7">
    <source>
        <dbReference type="PROSITE" id="PS50109"/>
    </source>
</evidence>
<feature type="domain" description="Histidine kinase" evidence="7">
    <location>
        <begin position="1"/>
        <end position="122"/>
    </location>
</feature>
<dbReference type="GO" id="GO:0005886">
    <property type="term" value="C:plasma membrane"/>
    <property type="evidence" value="ECO:0007669"/>
    <property type="project" value="TreeGrafter"/>
</dbReference>
<evidence type="ECO:0000256" key="3">
    <source>
        <dbReference type="ARBA" id="ARBA00022553"/>
    </source>
</evidence>
<dbReference type="AlphaFoldDB" id="A0A645IHU8"/>
<dbReference type="GO" id="GO:0016036">
    <property type="term" value="P:cellular response to phosphate starvation"/>
    <property type="evidence" value="ECO:0007669"/>
    <property type="project" value="TreeGrafter"/>
</dbReference>
<dbReference type="InterPro" id="IPR004358">
    <property type="entry name" value="Sig_transdc_His_kin-like_C"/>
</dbReference>
<proteinExistence type="predicted"/>